<organism evidence="1 2">
    <name type="scientific">Eruca vesicaria subsp. sativa</name>
    <name type="common">Garden rocket</name>
    <name type="synonym">Eruca sativa</name>
    <dbReference type="NCBI Taxonomy" id="29727"/>
    <lineage>
        <taxon>Eukaryota</taxon>
        <taxon>Viridiplantae</taxon>
        <taxon>Streptophyta</taxon>
        <taxon>Embryophyta</taxon>
        <taxon>Tracheophyta</taxon>
        <taxon>Spermatophyta</taxon>
        <taxon>Magnoliopsida</taxon>
        <taxon>eudicotyledons</taxon>
        <taxon>Gunneridae</taxon>
        <taxon>Pentapetalae</taxon>
        <taxon>rosids</taxon>
        <taxon>malvids</taxon>
        <taxon>Brassicales</taxon>
        <taxon>Brassicaceae</taxon>
        <taxon>Brassiceae</taxon>
        <taxon>Eruca</taxon>
    </lineage>
</organism>
<dbReference type="Proteomes" id="UP001642260">
    <property type="component" value="Unassembled WGS sequence"/>
</dbReference>
<sequence length="63" mass="7059">MGGRKIVATSTHEEFAKFTPRMAGRLDEAKRSASSPSFLFWEKVQKRGPWNLMGAGATWEDSN</sequence>
<dbReference type="AlphaFoldDB" id="A0ABC8LE10"/>
<reference evidence="1 2" key="1">
    <citation type="submission" date="2022-03" db="EMBL/GenBank/DDBJ databases">
        <authorList>
            <person name="Macdonald S."/>
            <person name="Ahmed S."/>
            <person name="Newling K."/>
        </authorList>
    </citation>
    <scope>NUCLEOTIDE SEQUENCE [LARGE SCALE GENOMIC DNA]</scope>
</reference>
<accession>A0ABC8LE10</accession>
<dbReference type="EMBL" id="CAKOAT010519598">
    <property type="protein sequence ID" value="CAH8381714.1"/>
    <property type="molecule type" value="Genomic_DNA"/>
</dbReference>
<name>A0ABC8LE10_ERUVS</name>
<keyword evidence="2" id="KW-1185">Reference proteome</keyword>
<comment type="caution">
    <text evidence="1">The sequence shown here is derived from an EMBL/GenBank/DDBJ whole genome shotgun (WGS) entry which is preliminary data.</text>
</comment>
<proteinExistence type="predicted"/>
<evidence type="ECO:0000313" key="1">
    <source>
        <dbReference type="EMBL" id="CAH8381714.1"/>
    </source>
</evidence>
<protein>
    <submittedName>
        <fullName evidence="1">Uncharacterized protein</fullName>
    </submittedName>
</protein>
<evidence type="ECO:0000313" key="2">
    <source>
        <dbReference type="Proteomes" id="UP001642260"/>
    </source>
</evidence>
<gene>
    <name evidence="1" type="ORF">ERUC_LOCUS34197</name>
</gene>